<reference evidence="2 3" key="2">
    <citation type="submission" date="2008-10" db="EMBL/GenBank/DDBJ databases">
        <authorList>
            <person name="Fulton L."/>
            <person name="Clifton S."/>
            <person name="Fulton B."/>
            <person name="Xu J."/>
            <person name="Minx P."/>
            <person name="Pepin K.H."/>
            <person name="Johnson M."/>
            <person name="Bhonagiri V."/>
            <person name="Nash W.E."/>
            <person name="Mardis E.R."/>
            <person name="Wilson R.K."/>
        </authorList>
    </citation>
    <scope>NUCLEOTIDE SEQUENCE [LARGE SCALE GENOMIC DNA]</scope>
    <source>
        <strain evidence="2 3">DSM 18315</strain>
    </source>
</reference>
<dbReference type="GO" id="GO:0006352">
    <property type="term" value="P:DNA-templated transcription initiation"/>
    <property type="evidence" value="ECO:0007669"/>
    <property type="project" value="InterPro"/>
</dbReference>
<sequence length="51" mass="6009">MLYLKGDFEKLYKLYYPKMFAFAKNYVPANEDAENIVQDVFLITLGKKGRN</sequence>
<dbReference type="HOGENOM" id="CLU_3101813_0_0_10"/>
<feature type="domain" description="RNA polymerase sigma-70 region 2" evidence="1">
    <location>
        <begin position="11"/>
        <end position="43"/>
    </location>
</feature>
<accession>B7BE31</accession>
<dbReference type="STRING" id="537006.PRABACTJOHN_03307"/>
<proteinExistence type="predicted"/>
<gene>
    <name evidence="2" type="ORF">PRABACTJOHN_03307</name>
</gene>
<dbReference type="Pfam" id="PF04542">
    <property type="entry name" value="Sigma70_r2"/>
    <property type="match status" value="1"/>
</dbReference>
<dbReference type="Proteomes" id="UP000005510">
    <property type="component" value="Unassembled WGS sequence"/>
</dbReference>
<dbReference type="SUPFAM" id="SSF88946">
    <property type="entry name" value="Sigma2 domain of RNA polymerase sigma factors"/>
    <property type="match status" value="1"/>
</dbReference>
<protein>
    <recommendedName>
        <fullName evidence="1">RNA polymerase sigma-70 region 2 domain-containing protein</fullName>
    </recommendedName>
</protein>
<reference evidence="2 3" key="1">
    <citation type="submission" date="2008-10" db="EMBL/GenBank/DDBJ databases">
        <title>Draft genome sequence of Parabacteroides johnsonii (DSM 18315).</title>
        <authorList>
            <person name="Sudarsanam P."/>
            <person name="Ley R."/>
            <person name="Guruge J."/>
            <person name="Turnbaugh P.J."/>
            <person name="Mahowald M."/>
            <person name="Liep D."/>
            <person name="Gordon J."/>
        </authorList>
    </citation>
    <scope>NUCLEOTIDE SEQUENCE [LARGE SCALE GENOMIC DNA]</scope>
    <source>
        <strain evidence="2 3">DSM 18315</strain>
    </source>
</reference>
<dbReference type="InterPro" id="IPR007627">
    <property type="entry name" value="RNA_pol_sigma70_r2"/>
</dbReference>
<comment type="caution">
    <text evidence="2">The sequence shown here is derived from an EMBL/GenBank/DDBJ whole genome shotgun (WGS) entry which is preliminary data.</text>
</comment>
<dbReference type="InterPro" id="IPR013325">
    <property type="entry name" value="RNA_pol_sigma_r2"/>
</dbReference>
<evidence type="ECO:0000313" key="3">
    <source>
        <dbReference type="Proteomes" id="UP000005510"/>
    </source>
</evidence>
<evidence type="ECO:0000259" key="1">
    <source>
        <dbReference type="Pfam" id="PF04542"/>
    </source>
</evidence>
<dbReference type="AlphaFoldDB" id="B7BE31"/>
<evidence type="ECO:0000313" key="2">
    <source>
        <dbReference type="EMBL" id="EEC95312.1"/>
    </source>
</evidence>
<organism evidence="2 3">
    <name type="scientific">Parabacteroides johnsonii DSM 18315</name>
    <dbReference type="NCBI Taxonomy" id="537006"/>
    <lineage>
        <taxon>Bacteria</taxon>
        <taxon>Pseudomonadati</taxon>
        <taxon>Bacteroidota</taxon>
        <taxon>Bacteroidia</taxon>
        <taxon>Bacteroidales</taxon>
        <taxon>Tannerellaceae</taxon>
        <taxon>Parabacteroides</taxon>
    </lineage>
</organism>
<name>B7BE31_9BACT</name>
<dbReference type="Gene3D" id="1.10.1740.10">
    <property type="match status" value="1"/>
</dbReference>
<dbReference type="EMBL" id="ABYH01000351">
    <property type="protein sequence ID" value="EEC95312.1"/>
    <property type="molecule type" value="Genomic_DNA"/>
</dbReference>
<dbReference type="GO" id="GO:0003700">
    <property type="term" value="F:DNA-binding transcription factor activity"/>
    <property type="evidence" value="ECO:0007669"/>
    <property type="project" value="InterPro"/>
</dbReference>